<organism evidence="2 3">
    <name type="scientific">Corynebacterium ulcerans</name>
    <dbReference type="NCBI Taxonomy" id="65058"/>
    <lineage>
        <taxon>Bacteria</taxon>
        <taxon>Bacillati</taxon>
        <taxon>Actinomycetota</taxon>
        <taxon>Actinomycetes</taxon>
        <taxon>Mycobacteriales</taxon>
        <taxon>Corynebacteriaceae</taxon>
        <taxon>Corynebacterium</taxon>
    </lineage>
</organism>
<feature type="transmembrane region" description="Helical" evidence="1">
    <location>
        <begin position="90"/>
        <end position="107"/>
    </location>
</feature>
<evidence type="ECO:0000256" key="1">
    <source>
        <dbReference type="SAM" id="Phobius"/>
    </source>
</evidence>
<protein>
    <recommendedName>
        <fullName evidence="4">DUF2721 domain-containing protein</fullName>
    </recommendedName>
</protein>
<feature type="transmembrane region" description="Helical" evidence="1">
    <location>
        <begin position="16"/>
        <end position="37"/>
    </location>
</feature>
<gene>
    <name evidence="2" type="ORF">NCTC7908_00094</name>
</gene>
<proteinExistence type="predicted"/>
<keyword evidence="1" id="KW-0472">Membrane</keyword>
<feature type="transmembrane region" description="Helical" evidence="1">
    <location>
        <begin position="174"/>
        <end position="194"/>
    </location>
</feature>
<dbReference type="AlphaFoldDB" id="A0ABD7MPK4"/>
<evidence type="ECO:0000313" key="2">
    <source>
        <dbReference type="EMBL" id="SQG49870.1"/>
    </source>
</evidence>
<reference evidence="2 3" key="1">
    <citation type="submission" date="2018-06" db="EMBL/GenBank/DDBJ databases">
        <authorList>
            <consortium name="Pathogen Informatics"/>
            <person name="Doyle S."/>
        </authorList>
    </citation>
    <scope>NUCLEOTIDE SEQUENCE [LARGE SCALE GENOMIC DNA]</scope>
    <source>
        <strain evidence="2 3">NCTC7908</strain>
    </source>
</reference>
<keyword evidence="1" id="KW-0812">Transmembrane</keyword>
<dbReference type="Proteomes" id="UP000248741">
    <property type="component" value="Chromosome 1"/>
</dbReference>
<evidence type="ECO:0000313" key="3">
    <source>
        <dbReference type="Proteomes" id="UP000248741"/>
    </source>
</evidence>
<name>A0ABD7MPK4_CORUL</name>
<feature type="transmembrane region" description="Helical" evidence="1">
    <location>
        <begin position="119"/>
        <end position="137"/>
    </location>
</feature>
<keyword evidence="1" id="KW-1133">Transmembrane helix</keyword>
<feature type="transmembrane region" description="Helical" evidence="1">
    <location>
        <begin position="200"/>
        <end position="218"/>
    </location>
</feature>
<evidence type="ECO:0008006" key="4">
    <source>
        <dbReference type="Google" id="ProtNLM"/>
    </source>
</evidence>
<sequence>MFILKRMKLLPEQIDLFTFTSGAIAAFSSLVAILIAIGEATKSRRIDNQLSRIQNIIDNEEHSERIRMLKNRRLELEASLYARGSLSGTYLLWGTAGTIFPIARFVASYAQPRSLGEQITVAILLVLMCFLLVENILDNILRRKAIEVRYIAGKNPAEELGGLKAFALLRSMQGLIFCTLWTISLSFIVLYLMFSKWNGHSLQSTIITLFLFIVAAVAQSQPAVTGTKNAIIEIAIQRGALK</sequence>
<accession>A0ABD7MPK4</accession>
<dbReference type="EMBL" id="LS483400">
    <property type="protein sequence ID" value="SQG49870.1"/>
    <property type="molecule type" value="Genomic_DNA"/>
</dbReference>